<dbReference type="SMART" id="SM00273">
    <property type="entry name" value="ENTH"/>
    <property type="match status" value="1"/>
</dbReference>
<feature type="domain" description="ENTH" evidence="1">
    <location>
        <begin position="1"/>
        <end position="130"/>
    </location>
</feature>
<dbReference type="GO" id="GO:0007015">
    <property type="term" value="P:actin filament organization"/>
    <property type="evidence" value="ECO:0007669"/>
    <property type="project" value="TreeGrafter"/>
</dbReference>
<dbReference type="PANTHER" id="PTHR10407:SF15">
    <property type="entry name" value="HUNTINGTIN INTERACTING PROTEIN 1"/>
    <property type="match status" value="1"/>
</dbReference>
<dbReference type="GeneID" id="14888730"/>
<dbReference type="AlphaFoldDB" id="A0A0A1U5Z3"/>
<evidence type="ECO:0000313" key="3">
    <source>
        <dbReference type="Proteomes" id="UP000014680"/>
    </source>
</evidence>
<dbReference type="RefSeq" id="XP_004256563.1">
    <property type="nucleotide sequence ID" value="XM_004256515.1"/>
</dbReference>
<evidence type="ECO:0000259" key="1">
    <source>
        <dbReference type="PROSITE" id="PS50942"/>
    </source>
</evidence>
<dbReference type="InterPro" id="IPR008942">
    <property type="entry name" value="ENTH_VHS"/>
</dbReference>
<dbReference type="OrthoDB" id="44015at2759"/>
<dbReference type="InterPro" id="IPR011417">
    <property type="entry name" value="ANTH_dom"/>
</dbReference>
<dbReference type="GO" id="GO:0080025">
    <property type="term" value="F:phosphatidylinositol-3,5-bisphosphate binding"/>
    <property type="evidence" value="ECO:0007669"/>
    <property type="project" value="TreeGrafter"/>
</dbReference>
<accession>A0A0A1U5Z3</accession>
<dbReference type="Proteomes" id="UP000014680">
    <property type="component" value="Unassembled WGS sequence"/>
</dbReference>
<proteinExistence type="predicted"/>
<organism evidence="2 3">
    <name type="scientific">Entamoeba invadens IP1</name>
    <dbReference type="NCBI Taxonomy" id="370355"/>
    <lineage>
        <taxon>Eukaryota</taxon>
        <taxon>Amoebozoa</taxon>
        <taxon>Evosea</taxon>
        <taxon>Archamoebae</taxon>
        <taxon>Mastigamoebida</taxon>
        <taxon>Entamoebidae</taxon>
        <taxon>Entamoeba</taxon>
    </lineage>
</organism>
<dbReference type="CDD" id="cd16986">
    <property type="entry name" value="ANTH_N_Sla2p_HIP1_like"/>
    <property type="match status" value="1"/>
</dbReference>
<evidence type="ECO:0000313" key="2">
    <source>
        <dbReference type="EMBL" id="ELP89792.1"/>
    </source>
</evidence>
<dbReference type="GO" id="GO:0030136">
    <property type="term" value="C:clathrin-coated vesicle"/>
    <property type="evidence" value="ECO:0007669"/>
    <property type="project" value="TreeGrafter"/>
</dbReference>
<dbReference type="InterPro" id="IPR030224">
    <property type="entry name" value="Sla2_fam"/>
</dbReference>
<dbReference type="GO" id="GO:0043325">
    <property type="term" value="F:phosphatidylinositol-3,4-bisphosphate binding"/>
    <property type="evidence" value="ECO:0007669"/>
    <property type="project" value="TreeGrafter"/>
</dbReference>
<dbReference type="GO" id="GO:0051015">
    <property type="term" value="F:actin filament binding"/>
    <property type="evidence" value="ECO:0007669"/>
    <property type="project" value="TreeGrafter"/>
</dbReference>
<dbReference type="GO" id="GO:0032051">
    <property type="term" value="F:clathrin light chain binding"/>
    <property type="evidence" value="ECO:0007669"/>
    <property type="project" value="TreeGrafter"/>
</dbReference>
<dbReference type="Gene3D" id="1.25.40.90">
    <property type="match status" value="1"/>
</dbReference>
<dbReference type="GO" id="GO:0006897">
    <property type="term" value="P:endocytosis"/>
    <property type="evidence" value="ECO:0007669"/>
    <property type="project" value="InterPro"/>
</dbReference>
<dbReference type="GO" id="GO:0035615">
    <property type="term" value="F:clathrin adaptor activity"/>
    <property type="evidence" value="ECO:0007669"/>
    <property type="project" value="TreeGrafter"/>
</dbReference>
<dbReference type="Pfam" id="PF07651">
    <property type="entry name" value="ANTH"/>
    <property type="match status" value="1"/>
</dbReference>
<reference evidence="2 3" key="1">
    <citation type="submission" date="2012-10" db="EMBL/GenBank/DDBJ databases">
        <authorList>
            <person name="Zafar N."/>
            <person name="Inman J."/>
            <person name="Hall N."/>
            <person name="Lorenzi H."/>
            <person name="Caler E."/>
        </authorList>
    </citation>
    <scope>NUCLEOTIDE SEQUENCE [LARGE SCALE GENOMIC DNA]</scope>
    <source>
        <strain evidence="2 3">IP1</strain>
    </source>
</reference>
<sequence length="522" mass="60522">MDFLEPKIKVATKKACNSMNTPPKPKHIKTIIAKSYTNDMPMFYQELNKTMLSNNILHQYKSFVTLHRVLRDGSPSLIGGYLDSFYPVIYKAYVKLQQQNNTEPLLQITKHYAQYIQMRVVFHQQHRFFTGALNIPEYETLPEEYYTDLKCLSTLSYIMDLMDYLLVVPLPIIHNYSSDRTKLDCTIPLILDANELYNVIIFFMHNLAHIEENESVFTFLYNRLLRIYQALVNLFGEARNNLYISNNMTVPTLKPLPTFNVTQQQKDEYRLKHPNCITKEKDRIAPKYTKEMNDDGETKELCKVGNQFVRILTQFIQVCSLPTADKESPDFKLMAMLKCLIDELQQPENYPALKTHIWKTFIGTHFLMQKENAIHVVEIKQNILVMELVQCIDNIENELIRVCKTHDGIDEFNKSVDEFISFIDKQLKEVSNKRTKNDQIFNALDLELGGLSVDNFDWDGLSIAVPKTDKVPIVCKVETKSKTVNPKFKELLDASRKLAAETQNLAICAKNMDSSEDTFPSF</sequence>
<dbReference type="InterPro" id="IPR013809">
    <property type="entry name" value="ENTH"/>
</dbReference>
<dbReference type="VEuPathDB" id="AmoebaDB:EIN_425140"/>
<dbReference type="GO" id="GO:0030864">
    <property type="term" value="C:cortical actin cytoskeleton"/>
    <property type="evidence" value="ECO:0007669"/>
    <property type="project" value="TreeGrafter"/>
</dbReference>
<dbReference type="PANTHER" id="PTHR10407">
    <property type="entry name" value="HUNTINGTIN INTERACTING PROTEIN 1"/>
    <property type="match status" value="1"/>
</dbReference>
<keyword evidence="3" id="KW-1185">Reference proteome</keyword>
<dbReference type="EMBL" id="KB206573">
    <property type="protein sequence ID" value="ELP89792.1"/>
    <property type="molecule type" value="Genomic_DNA"/>
</dbReference>
<dbReference type="KEGG" id="eiv:EIN_425140"/>
<dbReference type="PROSITE" id="PS50942">
    <property type="entry name" value="ENTH"/>
    <property type="match status" value="1"/>
</dbReference>
<gene>
    <name evidence="2" type="ORF">EIN_425140</name>
</gene>
<name>A0A0A1U5Z3_ENTIV</name>
<protein>
    <recommendedName>
        <fullName evidence="1">ENTH domain-containing protein</fullName>
    </recommendedName>
</protein>
<dbReference type="GO" id="GO:0048268">
    <property type="term" value="P:clathrin coat assembly"/>
    <property type="evidence" value="ECO:0007669"/>
    <property type="project" value="TreeGrafter"/>
</dbReference>
<dbReference type="SUPFAM" id="SSF48464">
    <property type="entry name" value="ENTH/VHS domain"/>
    <property type="match status" value="1"/>
</dbReference>